<dbReference type="SUPFAM" id="SSF54285">
    <property type="entry name" value="MoaD/ThiS"/>
    <property type="match status" value="1"/>
</dbReference>
<evidence type="ECO:0000313" key="4">
    <source>
        <dbReference type="EMBL" id="MCA9729917.1"/>
    </source>
</evidence>
<accession>A0A956M3D1</accession>
<dbReference type="InterPro" id="IPR044672">
    <property type="entry name" value="MOCS2A"/>
</dbReference>
<evidence type="ECO:0000256" key="3">
    <source>
        <dbReference type="ARBA" id="ARBA00024247"/>
    </source>
</evidence>
<dbReference type="PANTHER" id="PTHR33359:SF1">
    <property type="entry name" value="MOLYBDOPTERIN SYNTHASE SULFUR CARRIER SUBUNIT"/>
    <property type="match status" value="1"/>
</dbReference>
<proteinExistence type="inferred from homology"/>
<reference evidence="4" key="1">
    <citation type="submission" date="2020-04" db="EMBL/GenBank/DDBJ databases">
        <authorList>
            <person name="Zhang T."/>
        </authorList>
    </citation>
    <scope>NUCLEOTIDE SEQUENCE</scope>
    <source>
        <strain evidence="4">HKST-UBA01</strain>
    </source>
</reference>
<dbReference type="Pfam" id="PF02597">
    <property type="entry name" value="ThiS"/>
    <property type="match status" value="1"/>
</dbReference>
<evidence type="ECO:0000313" key="5">
    <source>
        <dbReference type="Proteomes" id="UP000697710"/>
    </source>
</evidence>
<dbReference type="Gene3D" id="3.10.20.30">
    <property type="match status" value="1"/>
</dbReference>
<dbReference type="InterPro" id="IPR012675">
    <property type="entry name" value="Beta-grasp_dom_sf"/>
</dbReference>
<evidence type="ECO:0000256" key="2">
    <source>
        <dbReference type="ARBA" id="ARBA00024200"/>
    </source>
</evidence>
<dbReference type="GO" id="GO:0000166">
    <property type="term" value="F:nucleotide binding"/>
    <property type="evidence" value="ECO:0007669"/>
    <property type="project" value="UniProtKB-KW"/>
</dbReference>
<dbReference type="CDD" id="cd00754">
    <property type="entry name" value="Ubl_MoaD"/>
    <property type="match status" value="1"/>
</dbReference>
<evidence type="ECO:0000256" key="1">
    <source>
        <dbReference type="ARBA" id="ARBA00022741"/>
    </source>
</evidence>
<comment type="caution">
    <text evidence="4">The sequence shown here is derived from an EMBL/GenBank/DDBJ whole genome shotgun (WGS) entry which is preliminary data.</text>
</comment>
<dbReference type="Proteomes" id="UP000697710">
    <property type="component" value="Unassembled WGS sequence"/>
</dbReference>
<reference evidence="4" key="2">
    <citation type="journal article" date="2021" name="Microbiome">
        <title>Successional dynamics and alternative stable states in a saline activated sludge microbial community over 9 years.</title>
        <authorList>
            <person name="Wang Y."/>
            <person name="Ye J."/>
            <person name="Ju F."/>
            <person name="Liu L."/>
            <person name="Boyd J.A."/>
            <person name="Deng Y."/>
            <person name="Parks D.H."/>
            <person name="Jiang X."/>
            <person name="Yin X."/>
            <person name="Woodcroft B.J."/>
            <person name="Tyson G.W."/>
            <person name="Hugenholtz P."/>
            <person name="Polz M.F."/>
            <person name="Zhang T."/>
        </authorList>
    </citation>
    <scope>NUCLEOTIDE SEQUENCE</scope>
    <source>
        <strain evidence="4">HKST-UBA01</strain>
    </source>
</reference>
<protein>
    <recommendedName>
        <fullName evidence="3">Molybdopterin synthase sulfur carrier subunit</fullName>
    </recommendedName>
</protein>
<keyword evidence="1" id="KW-0547">Nucleotide-binding</keyword>
<dbReference type="AlphaFoldDB" id="A0A956M3D1"/>
<dbReference type="InterPro" id="IPR003749">
    <property type="entry name" value="ThiS/MoaD-like"/>
</dbReference>
<gene>
    <name evidence="4" type="ORF">KC729_19695</name>
</gene>
<dbReference type="GO" id="GO:0006777">
    <property type="term" value="P:Mo-molybdopterin cofactor biosynthetic process"/>
    <property type="evidence" value="ECO:0007669"/>
    <property type="project" value="InterPro"/>
</dbReference>
<dbReference type="PANTHER" id="PTHR33359">
    <property type="entry name" value="MOLYBDOPTERIN SYNTHASE SULFUR CARRIER SUBUNIT"/>
    <property type="match status" value="1"/>
</dbReference>
<organism evidence="4 5">
    <name type="scientific">Eiseniibacteriota bacterium</name>
    <dbReference type="NCBI Taxonomy" id="2212470"/>
    <lineage>
        <taxon>Bacteria</taxon>
        <taxon>Candidatus Eiseniibacteriota</taxon>
    </lineage>
</organism>
<dbReference type="EMBL" id="JAGQHR010000898">
    <property type="protein sequence ID" value="MCA9729917.1"/>
    <property type="molecule type" value="Genomic_DNA"/>
</dbReference>
<name>A0A956M3D1_UNCEI</name>
<dbReference type="GO" id="GO:1990133">
    <property type="term" value="C:molybdopterin adenylyltransferase complex"/>
    <property type="evidence" value="ECO:0007669"/>
    <property type="project" value="TreeGrafter"/>
</dbReference>
<comment type="similarity">
    <text evidence="2">Belongs to the MoaD family.</text>
</comment>
<sequence length="81" mass="9040">MLIQVRLFAQMRIEAEAERLELPVPEGSTVADALSVLRERHPRLTRHLDSCMFAVGLDYVKADRVLRSGDEISLIPPVQGG</sequence>
<dbReference type="InterPro" id="IPR016155">
    <property type="entry name" value="Mopterin_synth/thiamin_S_b"/>
</dbReference>